<dbReference type="Proteomes" id="UP000249619">
    <property type="component" value="Unassembled WGS sequence"/>
</dbReference>
<dbReference type="PANTHER" id="PTHR45615:SF40">
    <property type="entry name" value="MYOSIN HEAVY CHAIN, NON-MUSCLE"/>
    <property type="match status" value="1"/>
</dbReference>
<feature type="compositionally biased region" description="Polar residues" evidence="8">
    <location>
        <begin position="52"/>
        <end position="68"/>
    </location>
</feature>
<feature type="region of interest" description="Disordered" evidence="8">
    <location>
        <begin position="662"/>
        <end position="712"/>
    </location>
</feature>
<name>A0A364MWC7_STELY</name>
<protein>
    <submittedName>
        <fullName evidence="10">Intracellular protein transport-like protein</fullName>
    </submittedName>
</protein>
<evidence type="ECO:0000259" key="9">
    <source>
        <dbReference type="PROSITE" id="PS51314"/>
    </source>
</evidence>
<evidence type="ECO:0000256" key="3">
    <source>
        <dbReference type="ARBA" id="ARBA00022448"/>
    </source>
</evidence>
<evidence type="ECO:0000256" key="5">
    <source>
        <dbReference type="ARBA" id="ARBA00022927"/>
    </source>
</evidence>
<dbReference type="PROSITE" id="PS51314">
    <property type="entry name" value="VPS37_C"/>
    <property type="match status" value="1"/>
</dbReference>
<dbReference type="GO" id="GO:0006886">
    <property type="term" value="P:intracellular protein transport"/>
    <property type="evidence" value="ECO:0007669"/>
    <property type="project" value="UniProtKB-ARBA"/>
</dbReference>
<keyword evidence="3 6" id="KW-0813">Transport</keyword>
<feature type="compositionally biased region" description="Basic and acidic residues" evidence="8">
    <location>
        <begin position="249"/>
        <end position="259"/>
    </location>
</feature>
<feature type="compositionally biased region" description="Polar residues" evidence="8">
    <location>
        <begin position="556"/>
        <end position="566"/>
    </location>
</feature>
<dbReference type="InterPro" id="IPR037202">
    <property type="entry name" value="ESCRT_assembly_dom"/>
</dbReference>
<dbReference type="GO" id="GO:0072666">
    <property type="term" value="P:establishment of protein localization to vacuole"/>
    <property type="evidence" value="ECO:0007669"/>
    <property type="project" value="UniProtKB-ARBA"/>
</dbReference>
<feature type="compositionally biased region" description="Low complexity" evidence="8">
    <location>
        <begin position="676"/>
        <end position="685"/>
    </location>
</feature>
<feature type="compositionally biased region" description="Polar residues" evidence="8">
    <location>
        <begin position="1"/>
        <end position="17"/>
    </location>
</feature>
<feature type="region of interest" description="Disordered" evidence="8">
    <location>
        <begin position="492"/>
        <end position="597"/>
    </location>
</feature>
<dbReference type="OrthoDB" id="5395440at2759"/>
<feature type="compositionally biased region" description="Low complexity" evidence="8">
    <location>
        <begin position="430"/>
        <end position="442"/>
    </location>
</feature>
<feature type="compositionally biased region" description="Polar residues" evidence="8">
    <location>
        <begin position="585"/>
        <end position="594"/>
    </location>
</feature>
<feature type="coiled-coil region" evidence="7">
    <location>
        <begin position="1087"/>
        <end position="1227"/>
    </location>
</feature>
<dbReference type="GO" id="GO:0032982">
    <property type="term" value="C:myosin filament"/>
    <property type="evidence" value="ECO:0007669"/>
    <property type="project" value="TreeGrafter"/>
</dbReference>
<feature type="compositionally biased region" description="Basic and acidic residues" evidence="8">
    <location>
        <begin position="281"/>
        <end position="291"/>
    </location>
</feature>
<comment type="subcellular location">
    <subcellularLocation>
        <location evidence="1">Endosome</location>
    </subcellularLocation>
</comment>
<keyword evidence="11" id="KW-1185">Reference proteome</keyword>
<dbReference type="Pfam" id="PF24554">
    <property type="entry name" value="DUF7603"/>
    <property type="match status" value="1"/>
</dbReference>
<keyword evidence="7" id="KW-0175">Coiled coil</keyword>
<dbReference type="InterPro" id="IPR009851">
    <property type="entry name" value="Mod_r"/>
</dbReference>
<feature type="region of interest" description="Disordered" evidence="8">
    <location>
        <begin position="249"/>
        <end position="334"/>
    </location>
</feature>
<feature type="coiled-coil region" evidence="7">
    <location>
        <begin position="1279"/>
        <end position="1306"/>
    </location>
</feature>
<evidence type="ECO:0000256" key="7">
    <source>
        <dbReference type="SAM" id="Coils"/>
    </source>
</evidence>
<gene>
    <name evidence="10" type="ORF">DDE83_007533</name>
</gene>
<dbReference type="GO" id="GO:0043162">
    <property type="term" value="P:ubiquitin-dependent protein catabolic process via the multivesicular body sorting pathway"/>
    <property type="evidence" value="ECO:0007669"/>
    <property type="project" value="UniProtKB-ARBA"/>
</dbReference>
<comment type="caution">
    <text evidence="10">The sequence shown here is derived from an EMBL/GenBank/DDBJ whole genome shotgun (WGS) entry which is preliminary data.</text>
</comment>
<feature type="compositionally biased region" description="Pro residues" evidence="8">
    <location>
        <begin position="38"/>
        <end position="48"/>
    </location>
</feature>
<comment type="similarity">
    <text evidence="2">Belongs to the VPS37 family.</text>
</comment>
<sequence>MAYSSPRHSQNFYQYDASTPPPPPPKPGRSSGAGTPSQGPPLPAPPPGQASDAQQYSQAHYQQNSQGGPEQLAIQPPEDGWLPDVLKDKSTKDLHHVLQTPELQHAMIHNPETTHPSLPASTALLQALLAQNVGLAESLKQLEAHVQHQRDDVQSRLLALRALERQWRAKQSEQDEALREFSPPALYQRLSASVGEQEALCRGLEESFLEGDGYGGGGGEAVASDREVTDFVRRLREGRKVAYLRAERKERWDEGRKSVPAEADAAPGAARSTQAARTAHRGQDGVDERVDSTNSSPAIGPETQRDPETPFSGSSSTEDAHPPQASPPHQKGSSLASIAISSFAAFRSQTPPSAAPALLQSPVRRKPLPADSPVVGRYSVDPSNSPLTTIALKNKPLPAKPASSDDTPLSSPVSDQDLFVPRNLDDNPHGRTPLTGTTPRLPHSSRTGSVAVAERGPAVADPPAPRHDRPASSIHPQRQSRTEALRAFGIRGPHARCPTMPDMPLYSNDAQPPDLKLDVDGITDDFMNDYSYGEDDSRTKQTSKPKSPGGGFTSFFGWNSRPQNGPESPATAFSEHSGAPDSPRYNKSITSSKAKPNGLDIPAANSLGSYFNVPGTPLLSHSPQMNAHVEELERELREVASELAASIQREMELEDEVERWKAESSTNLSDNRRTSDYYSDSGTSSIRFPITDPESKLEELDTQRRKAEQERASLKVRMAERLQEELRRRRDLEEQVQQLEDQVTGNSRAGSVVETPKVKELSQSLEDAKRRLAEERQVKENFEDLLAALREELEKHRNEADNLRDEVVPQLRARLEVLESDAADTEKLVYESSRMQQEIQQLRTENESLVSQRIQQQQQAPQPVQFQSIAEEADIAPLPNLRVGLTRSNSLARSSAGLNSKRGSLSRSNSVKHTSGDMSPVSAPTVSNPMKELEEQRDALHKALKHLLQRQELQQKEFLRRIKEVEAERDAALNLTPRRTAFHKEVTGLRREVNSLRRRADEALEQKWQCEKGLGGLRMDLDRAQQETGSLRELLREHDITIPEIRIENEPLALDKAYNELRTTHALSLARVQQLESSNEDSLGAASAEAERTLDLLKQSISDAEAERDYAQNEAEQYRKQARALQQSEIDHLGKEQKLSSELFAAATRMDELSDKIQEQLKANSALRRRLTEAITRGEQEQQKSTQQIVMLEKRLKAAEDKVMLAQQSSEDAIARHEDEVQAIKESHTNHLRRVKSGLLSPAAFSPKLPASPVFSQRSPRLDMTTSGPAMTLAEASKTEMLEKRVEELEKALRDADHEMEEVVGRMNTAQMEVADLQFERDEAMRLTRGLQAEILAEREKIKALMAVST</sequence>
<dbReference type="SUPFAM" id="SSF140111">
    <property type="entry name" value="Endosomal sorting complex assembly domain"/>
    <property type="match status" value="1"/>
</dbReference>
<evidence type="ECO:0000313" key="10">
    <source>
        <dbReference type="EMBL" id="RAR05171.1"/>
    </source>
</evidence>
<feature type="compositionally biased region" description="Polar residues" evidence="8">
    <location>
        <begin position="404"/>
        <end position="414"/>
    </location>
</feature>
<dbReference type="EMBL" id="QGDH01000139">
    <property type="protein sequence ID" value="RAR05171.1"/>
    <property type="molecule type" value="Genomic_DNA"/>
</dbReference>
<dbReference type="GO" id="GO:0000146">
    <property type="term" value="F:microfilament motor activity"/>
    <property type="evidence" value="ECO:0007669"/>
    <property type="project" value="TreeGrafter"/>
</dbReference>
<dbReference type="GO" id="GO:0051015">
    <property type="term" value="F:actin filament binding"/>
    <property type="evidence" value="ECO:0007669"/>
    <property type="project" value="TreeGrafter"/>
</dbReference>
<dbReference type="PANTHER" id="PTHR45615">
    <property type="entry name" value="MYOSIN HEAVY CHAIN, NON-MUSCLE"/>
    <property type="match status" value="1"/>
</dbReference>
<dbReference type="InterPro" id="IPR056023">
    <property type="entry name" value="DUF7603"/>
</dbReference>
<evidence type="ECO:0000256" key="4">
    <source>
        <dbReference type="ARBA" id="ARBA00022753"/>
    </source>
</evidence>
<feature type="compositionally biased region" description="Low complexity" evidence="8">
    <location>
        <begin position="261"/>
        <end position="270"/>
    </location>
</feature>
<evidence type="ECO:0000256" key="6">
    <source>
        <dbReference type="PROSITE-ProRule" id="PRU00646"/>
    </source>
</evidence>
<reference evidence="11" key="1">
    <citation type="submission" date="2018-05" db="EMBL/GenBank/DDBJ databases">
        <title>Draft genome sequence of Stemphylium lycopersici strain CIDEFI 213.</title>
        <authorList>
            <person name="Medina R."/>
            <person name="Franco M.E.E."/>
            <person name="Lucentini C.G."/>
            <person name="Saparrat M.C.N."/>
            <person name="Balatti P.A."/>
        </authorList>
    </citation>
    <scope>NUCLEOTIDE SEQUENCE [LARGE SCALE GENOMIC DNA]</scope>
    <source>
        <strain evidence="11">CIDEFI 213</strain>
    </source>
</reference>
<evidence type="ECO:0000256" key="1">
    <source>
        <dbReference type="ARBA" id="ARBA00004177"/>
    </source>
</evidence>
<dbReference type="GO" id="GO:0016460">
    <property type="term" value="C:myosin II complex"/>
    <property type="evidence" value="ECO:0007669"/>
    <property type="project" value="TreeGrafter"/>
</dbReference>
<evidence type="ECO:0000256" key="2">
    <source>
        <dbReference type="ARBA" id="ARBA00007617"/>
    </source>
</evidence>
<feature type="region of interest" description="Disordered" evidence="8">
    <location>
        <begin position="370"/>
        <end position="480"/>
    </location>
</feature>
<feature type="region of interest" description="Disordered" evidence="8">
    <location>
        <begin position="1"/>
        <end position="86"/>
    </location>
</feature>
<accession>A0A364MWC7</accession>
<feature type="domain" description="VPS37 C-terminal" evidence="9">
    <location>
        <begin position="164"/>
        <end position="266"/>
    </location>
</feature>
<feature type="coiled-coil region" evidence="7">
    <location>
        <begin position="125"/>
        <end position="180"/>
    </location>
</feature>
<dbReference type="GO" id="GO:0000813">
    <property type="term" value="C:ESCRT I complex"/>
    <property type="evidence" value="ECO:0007669"/>
    <property type="project" value="UniProtKB-ARBA"/>
</dbReference>
<evidence type="ECO:0000256" key="8">
    <source>
        <dbReference type="SAM" id="MobiDB-lite"/>
    </source>
</evidence>
<feature type="compositionally biased region" description="Basic and acidic residues" evidence="8">
    <location>
        <begin position="693"/>
        <end position="712"/>
    </location>
</feature>
<dbReference type="STRING" id="183478.A0A364MWC7"/>
<keyword evidence="4" id="KW-0967">Endosome</keyword>
<feature type="region of interest" description="Disordered" evidence="8">
    <location>
        <begin position="891"/>
        <end position="927"/>
    </location>
</feature>
<dbReference type="Pfam" id="PF07200">
    <property type="entry name" value="Mod_r"/>
    <property type="match status" value="1"/>
</dbReference>
<organism evidence="10 11">
    <name type="scientific">Stemphylium lycopersici</name>
    <name type="common">Tomato gray leaf spot disease fungus</name>
    <name type="synonym">Thyrospora lycopersici</name>
    <dbReference type="NCBI Taxonomy" id="183478"/>
    <lineage>
        <taxon>Eukaryota</taxon>
        <taxon>Fungi</taxon>
        <taxon>Dikarya</taxon>
        <taxon>Ascomycota</taxon>
        <taxon>Pezizomycotina</taxon>
        <taxon>Dothideomycetes</taxon>
        <taxon>Pleosporomycetidae</taxon>
        <taxon>Pleosporales</taxon>
        <taxon>Pleosporineae</taxon>
        <taxon>Pleosporaceae</taxon>
        <taxon>Stemphylium</taxon>
    </lineage>
</organism>
<keyword evidence="5 6" id="KW-0653">Protein transport</keyword>
<proteinExistence type="inferred from homology"/>
<feature type="coiled-coil region" evidence="7">
    <location>
        <begin position="930"/>
        <end position="1006"/>
    </location>
</feature>
<evidence type="ECO:0000313" key="11">
    <source>
        <dbReference type="Proteomes" id="UP000249619"/>
    </source>
</evidence>